<comment type="caution">
    <text evidence="2">The sequence shown here is derived from an EMBL/GenBank/DDBJ whole genome shotgun (WGS) entry which is preliminary data.</text>
</comment>
<reference evidence="2 3" key="1">
    <citation type="journal article" date="2019" name="New Phytol.">
        <title>Comparative genomics reveals unique wood-decay strategies and fruiting body development in the Schizophyllaceae.</title>
        <authorList>
            <person name="Almasi E."/>
            <person name="Sahu N."/>
            <person name="Krizsan K."/>
            <person name="Balint B."/>
            <person name="Kovacs G.M."/>
            <person name="Kiss B."/>
            <person name="Cseklye J."/>
            <person name="Drula E."/>
            <person name="Henrissat B."/>
            <person name="Nagy I."/>
            <person name="Chovatia M."/>
            <person name="Adam C."/>
            <person name="LaButti K."/>
            <person name="Lipzen A."/>
            <person name="Riley R."/>
            <person name="Grigoriev I.V."/>
            <person name="Nagy L.G."/>
        </authorList>
    </citation>
    <scope>NUCLEOTIDE SEQUENCE [LARGE SCALE GENOMIC DNA]</scope>
    <source>
        <strain evidence="2 3">NL-1724</strain>
    </source>
</reference>
<name>A0A550CE44_9AGAR</name>
<gene>
    <name evidence="2" type="ORF">BD626DRAFT_495393</name>
</gene>
<evidence type="ECO:0000313" key="2">
    <source>
        <dbReference type="EMBL" id="TRM63071.1"/>
    </source>
</evidence>
<evidence type="ECO:0000256" key="1">
    <source>
        <dbReference type="SAM" id="MobiDB-lite"/>
    </source>
</evidence>
<organism evidence="2 3">
    <name type="scientific">Schizophyllum amplum</name>
    <dbReference type="NCBI Taxonomy" id="97359"/>
    <lineage>
        <taxon>Eukaryota</taxon>
        <taxon>Fungi</taxon>
        <taxon>Dikarya</taxon>
        <taxon>Basidiomycota</taxon>
        <taxon>Agaricomycotina</taxon>
        <taxon>Agaricomycetes</taxon>
        <taxon>Agaricomycetidae</taxon>
        <taxon>Agaricales</taxon>
        <taxon>Schizophyllaceae</taxon>
        <taxon>Schizophyllum</taxon>
    </lineage>
</organism>
<accession>A0A550CE44</accession>
<evidence type="ECO:0000313" key="3">
    <source>
        <dbReference type="Proteomes" id="UP000320762"/>
    </source>
</evidence>
<proteinExistence type="predicted"/>
<feature type="region of interest" description="Disordered" evidence="1">
    <location>
        <begin position="1"/>
        <end position="54"/>
    </location>
</feature>
<keyword evidence="3" id="KW-1185">Reference proteome</keyword>
<protein>
    <submittedName>
        <fullName evidence="2">Uncharacterized protein</fullName>
    </submittedName>
</protein>
<dbReference type="AlphaFoldDB" id="A0A550CE44"/>
<dbReference type="Proteomes" id="UP000320762">
    <property type="component" value="Unassembled WGS sequence"/>
</dbReference>
<dbReference type="EMBL" id="VDMD01000010">
    <property type="protein sequence ID" value="TRM63071.1"/>
    <property type="molecule type" value="Genomic_DNA"/>
</dbReference>
<sequence length="54" mass="5984">MVLPRYFPQLSPGTGHSRATLACAEHARRSRRAVDGHPHVAQNSARQQRAEVAH</sequence>